<organism evidence="2">
    <name type="scientific">Arundo donax</name>
    <name type="common">Giant reed</name>
    <name type="synonym">Donax arundinaceus</name>
    <dbReference type="NCBI Taxonomy" id="35708"/>
    <lineage>
        <taxon>Eukaryota</taxon>
        <taxon>Viridiplantae</taxon>
        <taxon>Streptophyta</taxon>
        <taxon>Embryophyta</taxon>
        <taxon>Tracheophyta</taxon>
        <taxon>Spermatophyta</taxon>
        <taxon>Magnoliopsida</taxon>
        <taxon>Liliopsida</taxon>
        <taxon>Poales</taxon>
        <taxon>Poaceae</taxon>
        <taxon>PACMAD clade</taxon>
        <taxon>Arundinoideae</taxon>
        <taxon>Arundineae</taxon>
        <taxon>Arundo</taxon>
    </lineage>
</organism>
<dbReference type="EMBL" id="GBRH01256797">
    <property type="protein sequence ID" value="JAD41098.1"/>
    <property type="molecule type" value="Transcribed_RNA"/>
</dbReference>
<sequence>MMHKMPNDVAAPGGLPANKHPSAMQMWCLMKEIFHWIIMVNFLQTACFHVLCSDLIIPPDIVLPVPFIPLLSPPFILLL</sequence>
<reference evidence="2" key="2">
    <citation type="journal article" date="2015" name="Data Brief">
        <title>Shoot transcriptome of the giant reed, Arundo donax.</title>
        <authorList>
            <person name="Barrero R.A."/>
            <person name="Guerrero F.D."/>
            <person name="Moolhuijzen P."/>
            <person name="Goolsby J.A."/>
            <person name="Tidwell J."/>
            <person name="Bellgard S.E."/>
            <person name="Bellgard M.I."/>
        </authorList>
    </citation>
    <scope>NUCLEOTIDE SEQUENCE</scope>
    <source>
        <tissue evidence="2">Shoot tissue taken approximately 20 cm above the soil surface</tissue>
    </source>
</reference>
<feature type="transmembrane region" description="Helical" evidence="1">
    <location>
        <begin position="57"/>
        <end position="78"/>
    </location>
</feature>
<protein>
    <submittedName>
        <fullName evidence="2">Uncharacterized protein</fullName>
    </submittedName>
</protein>
<dbReference type="AlphaFoldDB" id="A0A0A8ZTY2"/>
<reference evidence="2" key="1">
    <citation type="submission" date="2014-09" db="EMBL/GenBank/DDBJ databases">
        <authorList>
            <person name="Magalhaes I.L.F."/>
            <person name="Oliveira U."/>
            <person name="Santos F.R."/>
            <person name="Vidigal T.H.D.A."/>
            <person name="Brescovit A.D."/>
            <person name="Santos A.J."/>
        </authorList>
    </citation>
    <scope>NUCLEOTIDE SEQUENCE</scope>
    <source>
        <tissue evidence="2">Shoot tissue taken approximately 20 cm above the soil surface</tissue>
    </source>
</reference>
<keyword evidence="1" id="KW-1133">Transmembrane helix</keyword>
<evidence type="ECO:0000313" key="2">
    <source>
        <dbReference type="EMBL" id="JAD41098.1"/>
    </source>
</evidence>
<evidence type="ECO:0000256" key="1">
    <source>
        <dbReference type="SAM" id="Phobius"/>
    </source>
</evidence>
<name>A0A0A8ZTY2_ARUDO</name>
<proteinExistence type="predicted"/>
<accession>A0A0A8ZTY2</accession>
<feature type="transmembrane region" description="Helical" evidence="1">
    <location>
        <begin position="33"/>
        <end position="51"/>
    </location>
</feature>
<keyword evidence="1" id="KW-0472">Membrane</keyword>
<keyword evidence="1" id="KW-0812">Transmembrane</keyword>